<dbReference type="RefSeq" id="WP_109613529.1">
    <property type="nucleotide sequence ID" value="NZ_QGGG01000010.1"/>
</dbReference>
<organism evidence="2 3">
    <name type="scientific">Pseudaminobacter salicylatoxidans</name>
    <dbReference type="NCBI Taxonomy" id="93369"/>
    <lineage>
        <taxon>Bacteria</taxon>
        <taxon>Pseudomonadati</taxon>
        <taxon>Pseudomonadota</taxon>
        <taxon>Alphaproteobacteria</taxon>
        <taxon>Hyphomicrobiales</taxon>
        <taxon>Phyllobacteriaceae</taxon>
        <taxon>Pseudaminobacter</taxon>
    </lineage>
</organism>
<evidence type="ECO:0000313" key="3">
    <source>
        <dbReference type="Proteomes" id="UP000245396"/>
    </source>
</evidence>
<proteinExistence type="predicted"/>
<gene>
    <name evidence="2" type="ORF">C7441_11085</name>
</gene>
<reference evidence="2 3" key="1">
    <citation type="submission" date="2018-05" db="EMBL/GenBank/DDBJ databases">
        <title>Genomic Encyclopedia of Type Strains, Phase IV (KMG-IV): sequencing the most valuable type-strain genomes for metagenomic binning, comparative biology and taxonomic classification.</title>
        <authorList>
            <person name="Goeker M."/>
        </authorList>
    </citation>
    <scope>NUCLEOTIDE SEQUENCE [LARGE SCALE GENOMIC DNA]</scope>
    <source>
        <strain evidence="2 3">DSM 6986</strain>
    </source>
</reference>
<accession>A0A316C0L4</accession>
<comment type="caution">
    <text evidence="2">The sequence shown here is derived from an EMBL/GenBank/DDBJ whole genome shotgun (WGS) entry which is preliminary data.</text>
</comment>
<feature type="compositionally biased region" description="Polar residues" evidence="1">
    <location>
        <begin position="1"/>
        <end position="11"/>
    </location>
</feature>
<evidence type="ECO:0000256" key="1">
    <source>
        <dbReference type="SAM" id="MobiDB-lite"/>
    </source>
</evidence>
<keyword evidence="3" id="KW-1185">Reference proteome</keyword>
<dbReference type="AlphaFoldDB" id="A0A316C0L4"/>
<dbReference type="OrthoDB" id="7856237at2"/>
<sequence>MSTALDIQEPQNRAVAPRPAAESDNPVVSILSRLVMDPSLPVERAEKVFAMYYEAQDRARLQAREDAAIAARNAYFAAMSACQKELPVVTRNQRNTHTKSNYADLAAIEEQAMPIIHAHGFGVTFQPCGYNELGELQIKWQISHSGGHVESDIAGIPVDGAGAKGTVNKTGTQAFGSTATYGRRYLLCMLFNISTGDDNDGNAIANGRAGDGPISEEQVRELQRLIEEVGAWTPKFCEVYDIEAIPDLPASRFDHAVQNLRTYGHRNHQTGGQDR</sequence>
<name>A0A316C0L4_PSESE</name>
<protein>
    <submittedName>
        <fullName evidence="2">ERF superfamily protein</fullName>
    </submittedName>
</protein>
<dbReference type="InterPro" id="IPR007499">
    <property type="entry name" value="ERF_bacteria_virus"/>
</dbReference>
<dbReference type="EMBL" id="QGGG01000010">
    <property type="protein sequence ID" value="PWJ81553.1"/>
    <property type="molecule type" value="Genomic_DNA"/>
</dbReference>
<dbReference type="Pfam" id="PF04404">
    <property type="entry name" value="ERF"/>
    <property type="match status" value="1"/>
</dbReference>
<dbReference type="Proteomes" id="UP000245396">
    <property type="component" value="Unassembled WGS sequence"/>
</dbReference>
<evidence type="ECO:0000313" key="2">
    <source>
        <dbReference type="EMBL" id="PWJ81553.1"/>
    </source>
</evidence>
<feature type="region of interest" description="Disordered" evidence="1">
    <location>
        <begin position="1"/>
        <end position="22"/>
    </location>
</feature>